<accession>A0ABM7RCS9</accession>
<keyword evidence="2" id="KW-1185">Reference proteome</keyword>
<name>A0ABM7RCS9_9BACT</name>
<evidence type="ECO:0000313" key="1">
    <source>
        <dbReference type="EMBL" id="BCX47551.1"/>
    </source>
</evidence>
<evidence type="ECO:0000313" key="2">
    <source>
        <dbReference type="Proteomes" id="UP001374893"/>
    </source>
</evidence>
<gene>
    <name evidence="1" type="ORF">HAHE_14590</name>
</gene>
<protein>
    <submittedName>
        <fullName evidence="1">Uncharacterized protein</fullName>
    </submittedName>
</protein>
<sequence length="171" mass="18854">MKWLPILAVACAGGLASCRPGASMGDYIKIHKDGIAKLAPAGQIHTQYAQVDHFIVSFGSSRQPLEWQTVAFIEGRFELTFVQPVKVDYAAGTVTPDGDPEFYLHAAESTDGRSTRYEGRLQREFGQAEWNAFVASGFDLGTLGIPASEVHPVKNWQTYVDAVRRDRIPIK</sequence>
<dbReference type="Proteomes" id="UP001374893">
    <property type="component" value="Chromosome"/>
</dbReference>
<dbReference type="PROSITE" id="PS51257">
    <property type="entry name" value="PROKAR_LIPOPROTEIN"/>
    <property type="match status" value="1"/>
</dbReference>
<proteinExistence type="predicted"/>
<organism evidence="1 2">
    <name type="scientific">Haloferula helveola</name>
    <dbReference type="NCBI Taxonomy" id="490095"/>
    <lineage>
        <taxon>Bacteria</taxon>
        <taxon>Pseudomonadati</taxon>
        <taxon>Verrucomicrobiota</taxon>
        <taxon>Verrucomicrobiia</taxon>
        <taxon>Verrucomicrobiales</taxon>
        <taxon>Verrucomicrobiaceae</taxon>
        <taxon>Haloferula</taxon>
    </lineage>
</organism>
<reference evidence="1 2" key="1">
    <citation type="submission" date="2021-06" db="EMBL/GenBank/DDBJ databases">
        <title>Complete genome of Haloferula helveola possessing various polysaccharide degrading enzymes.</title>
        <authorList>
            <person name="Takami H."/>
            <person name="Huang C."/>
            <person name="Hamasaki K."/>
        </authorList>
    </citation>
    <scope>NUCLEOTIDE SEQUENCE [LARGE SCALE GENOMIC DNA]</scope>
    <source>
        <strain evidence="1 2">CN-1</strain>
    </source>
</reference>
<dbReference type="EMBL" id="AP024702">
    <property type="protein sequence ID" value="BCX47551.1"/>
    <property type="molecule type" value="Genomic_DNA"/>
</dbReference>